<keyword evidence="3" id="KW-1185">Reference proteome</keyword>
<evidence type="ECO:0000313" key="2">
    <source>
        <dbReference type="EMBL" id="EMY63553.1"/>
    </source>
</evidence>
<accession>N1VYB4</accession>
<protein>
    <submittedName>
        <fullName evidence="2">Uncharacterized protein</fullName>
    </submittedName>
</protein>
<keyword evidence="1" id="KW-1133">Transmembrane helix</keyword>
<evidence type="ECO:0000256" key="1">
    <source>
        <dbReference type="SAM" id="Phobius"/>
    </source>
</evidence>
<proteinExistence type="predicted"/>
<dbReference type="AlphaFoldDB" id="N1VYB4"/>
<name>N1VYB4_9LEPT</name>
<keyword evidence="1" id="KW-0472">Membrane</keyword>
<feature type="transmembrane region" description="Helical" evidence="1">
    <location>
        <begin position="139"/>
        <end position="159"/>
    </location>
</feature>
<evidence type="ECO:0000313" key="3">
    <source>
        <dbReference type="Proteomes" id="UP000012371"/>
    </source>
</evidence>
<feature type="transmembrane region" description="Helical" evidence="1">
    <location>
        <begin position="58"/>
        <end position="80"/>
    </location>
</feature>
<feature type="transmembrane region" description="Helical" evidence="1">
    <location>
        <begin position="171"/>
        <end position="194"/>
    </location>
</feature>
<dbReference type="EMBL" id="AOGW02000001">
    <property type="protein sequence ID" value="EMY63553.1"/>
    <property type="molecule type" value="Genomic_DNA"/>
</dbReference>
<sequence length="350" mass="40568">MKNFALTQSVATIRNLNKLIQRDILIIFSLFIIHYLHGSSTIQFSYINMNISQPEANITIFIINSLLSISTMAHLCKIYILQKTIDSILKNSFGIPNVSDESAFLINISTTESAYFLSDNFISDFIITGSERIPSLRRFIYVFTILSMLFLLLSLYYALVTNANTNFKISIYTFAIILIAYTTSLATLFISIVYKRSIIGEKKNRLSKLVRNIGIANKSIQLQILYKKTHWISTESEIFSGMLKNSNFLINLYDIKGINKKIEIFYTQAVKSVEDIKNEIERIYKNTQSFADTNDLTQHLGYLERFIEDYKDSQEYNDYQLFLEYNGIFIYQENKNKVITFLKYLLGKTI</sequence>
<organism evidence="2 3">
    <name type="scientific">Leptospira terpstrae serovar Hualin str. LT 11-33 = ATCC 700639</name>
    <dbReference type="NCBI Taxonomy" id="1257025"/>
    <lineage>
        <taxon>Bacteria</taxon>
        <taxon>Pseudomonadati</taxon>
        <taxon>Spirochaetota</taxon>
        <taxon>Spirochaetia</taxon>
        <taxon>Leptospirales</taxon>
        <taxon>Leptospiraceae</taxon>
        <taxon>Leptospira</taxon>
    </lineage>
</organism>
<reference evidence="2" key="1">
    <citation type="submission" date="2013-03" db="EMBL/GenBank/DDBJ databases">
        <authorList>
            <person name="Harkins D.M."/>
            <person name="Durkin A.S."/>
            <person name="Brinkac L.M."/>
            <person name="Haft D.H."/>
            <person name="Selengut J.D."/>
            <person name="Sanka R."/>
            <person name="DePew J."/>
            <person name="Purushe J."/>
            <person name="Hartskeerl R.A."/>
            <person name="Ahmed A."/>
            <person name="van der Linden H."/>
            <person name="Goris M.G.A."/>
            <person name="Vinetz J.M."/>
            <person name="Sutton G.G."/>
            <person name="Nierman W.C."/>
            <person name="Fouts D.E."/>
        </authorList>
    </citation>
    <scope>NUCLEOTIDE SEQUENCE [LARGE SCALE GENOMIC DNA]</scope>
    <source>
        <strain evidence="2">LT 11-33</strain>
    </source>
</reference>
<keyword evidence="1" id="KW-0812">Transmembrane</keyword>
<comment type="caution">
    <text evidence="2">The sequence shown here is derived from an EMBL/GenBank/DDBJ whole genome shotgun (WGS) entry which is preliminary data.</text>
</comment>
<gene>
    <name evidence="2" type="ORF">LEP1GSC203_0408</name>
</gene>
<feature type="transmembrane region" description="Helical" evidence="1">
    <location>
        <begin position="24"/>
        <end position="46"/>
    </location>
</feature>
<dbReference type="STRING" id="1257025.LEP1GSC203_0408"/>
<dbReference type="OrthoDB" id="346279at2"/>
<dbReference type="Proteomes" id="UP000012371">
    <property type="component" value="Unassembled WGS sequence"/>
</dbReference>